<dbReference type="RefSeq" id="WP_163682239.1">
    <property type="nucleotide sequence ID" value="NZ_JAAIYP010000044.1"/>
</dbReference>
<dbReference type="AlphaFoldDB" id="A0A7C9QVV6"/>
<organism evidence="1 2">
    <name type="scientific">Magnetospirillum aberrantis SpK</name>
    <dbReference type="NCBI Taxonomy" id="908842"/>
    <lineage>
        <taxon>Bacteria</taxon>
        <taxon>Pseudomonadati</taxon>
        <taxon>Pseudomonadota</taxon>
        <taxon>Alphaproteobacteria</taxon>
        <taxon>Rhodospirillales</taxon>
        <taxon>Rhodospirillaceae</taxon>
        <taxon>Magnetospirillum</taxon>
    </lineage>
</organism>
<evidence type="ECO:0000313" key="1">
    <source>
        <dbReference type="EMBL" id="NFV81825.1"/>
    </source>
</evidence>
<name>A0A7C9QVV6_9PROT</name>
<accession>A0A7C9QVV6</accession>
<proteinExistence type="predicted"/>
<reference evidence="1 2" key="1">
    <citation type="submission" date="2020-02" db="EMBL/GenBank/DDBJ databases">
        <authorList>
            <person name="Dziuba M."/>
            <person name="Kuznetsov B."/>
            <person name="Mardanov A."/>
            <person name="Ravin N."/>
            <person name="Grouzdev D."/>
        </authorList>
    </citation>
    <scope>NUCLEOTIDE SEQUENCE [LARGE SCALE GENOMIC DNA]</scope>
    <source>
        <strain evidence="1 2">SpK</strain>
    </source>
</reference>
<comment type="caution">
    <text evidence="1">The sequence shown here is derived from an EMBL/GenBank/DDBJ whole genome shotgun (WGS) entry which is preliminary data.</text>
</comment>
<dbReference type="EMBL" id="JAAIYP010000044">
    <property type="protein sequence ID" value="NFV81825.1"/>
    <property type="molecule type" value="Genomic_DNA"/>
</dbReference>
<sequence>MPSPQSLKADTVEQLARNLTSIVLHDPAWEGRLEGLCETLHRAAAHIKPMGIMAAVVRRAETILRQISAADPVTVGRLYFDLLPREVTHPLTAAVVRALSDRDTVLAMLRDAGVSARLLKDDSGITFIVLDGLDRARDLSEGMKQAILEAMTAEAPPPRGGLHAVH</sequence>
<gene>
    <name evidence="1" type="ORF">G4223_17065</name>
</gene>
<dbReference type="Proteomes" id="UP000480684">
    <property type="component" value="Unassembled WGS sequence"/>
</dbReference>
<evidence type="ECO:0000313" key="2">
    <source>
        <dbReference type="Proteomes" id="UP000480684"/>
    </source>
</evidence>
<protein>
    <submittedName>
        <fullName evidence="1">Uncharacterized protein</fullName>
    </submittedName>
</protein>
<keyword evidence="2" id="KW-1185">Reference proteome</keyword>